<dbReference type="EMBL" id="JACIJG010000024">
    <property type="protein sequence ID" value="MBB5704120.1"/>
    <property type="molecule type" value="Genomic_DNA"/>
</dbReference>
<proteinExistence type="predicted"/>
<protein>
    <submittedName>
        <fullName evidence="1">Uncharacterized protein</fullName>
    </submittedName>
</protein>
<accession>A0A7W9B0R3</accession>
<comment type="caution">
    <text evidence="1">The sequence shown here is derived from an EMBL/GenBank/DDBJ whole genome shotgun (WGS) entry which is preliminary data.</text>
</comment>
<keyword evidence="2" id="KW-1185">Reference proteome</keyword>
<sequence>MSRYSIELDNKGRTDNEAVIGYDKPLRTFFLHGFIPEDSDLEEPEVWLGAFLEEFPTLESLVEEAHRQGCEIRGLKHSAIVSMLEEAGQKSDPSVGERLGLIR</sequence>
<evidence type="ECO:0000313" key="2">
    <source>
        <dbReference type="Proteomes" id="UP000555546"/>
    </source>
</evidence>
<evidence type="ECO:0000313" key="1">
    <source>
        <dbReference type="EMBL" id="MBB5704120.1"/>
    </source>
</evidence>
<gene>
    <name evidence="1" type="ORF">FHS76_004036</name>
</gene>
<reference evidence="1 2" key="1">
    <citation type="submission" date="2020-08" db="EMBL/GenBank/DDBJ databases">
        <title>Genomic Encyclopedia of Type Strains, Phase IV (KMG-IV): sequencing the most valuable type-strain genomes for metagenomic binning, comparative biology and taxonomic classification.</title>
        <authorList>
            <person name="Goeker M."/>
        </authorList>
    </citation>
    <scope>NUCLEOTIDE SEQUENCE [LARGE SCALE GENOMIC DNA]</scope>
    <source>
        <strain evidence="1 2">DSM 26944</strain>
    </source>
</reference>
<dbReference type="AlphaFoldDB" id="A0A7W9B0R3"/>
<organism evidence="1 2">
    <name type="scientific">Brucella daejeonensis</name>
    <dbReference type="NCBI Taxonomy" id="659015"/>
    <lineage>
        <taxon>Bacteria</taxon>
        <taxon>Pseudomonadati</taxon>
        <taxon>Pseudomonadota</taxon>
        <taxon>Alphaproteobacteria</taxon>
        <taxon>Hyphomicrobiales</taxon>
        <taxon>Brucellaceae</taxon>
        <taxon>Brucella/Ochrobactrum group</taxon>
        <taxon>Brucella</taxon>
    </lineage>
</organism>
<dbReference type="RefSeq" id="WP_183657105.1">
    <property type="nucleotide sequence ID" value="NZ_JACIJG010000024.1"/>
</dbReference>
<name>A0A7W9B0R3_9HYPH</name>
<dbReference type="Proteomes" id="UP000555546">
    <property type="component" value="Unassembled WGS sequence"/>
</dbReference>